<evidence type="ECO:0000259" key="4">
    <source>
        <dbReference type="PROSITE" id="PS01124"/>
    </source>
</evidence>
<dbReference type="OrthoDB" id="252470at2"/>
<dbReference type="PANTHER" id="PTHR47894:SF4">
    <property type="entry name" value="HTH-TYPE TRANSCRIPTIONAL REGULATOR GADX"/>
    <property type="match status" value="1"/>
</dbReference>
<evidence type="ECO:0000256" key="2">
    <source>
        <dbReference type="ARBA" id="ARBA00023125"/>
    </source>
</evidence>
<proteinExistence type="predicted"/>
<sequence length="273" mass="30799">MRRPSPIERTARLLDTTAAMYLKIRQREADPVYAGVEWLSAGLMFIQRGEKVLRQGDEPVHVRAGEFVWISPGTRLEVRNVPDEGGEYQAEGMLIAPELLLQAEPKATPGASRVQRLRADEAPRLIDAHHRCIEALTEKFPEGVVRARVLELIAWLRELHIDVSASSSARLGMKRLVSRDPSRAWTLTEVARKLAMSEDTLHRRLTGEATTFSKLLTEVRMDHAVSLLWTTDLPVGHVAIEAGYTSASRFATRFHERFGVLPSKLRAKRPQER</sequence>
<dbReference type="Gene3D" id="1.10.10.60">
    <property type="entry name" value="Homeodomain-like"/>
    <property type="match status" value="1"/>
</dbReference>
<dbReference type="SUPFAM" id="SSF51182">
    <property type="entry name" value="RmlC-like cupins"/>
    <property type="match status" value="1"/>
</dbReference>
<dbReference type="InParanoid" id="H8MYV3"/>
<dbReference type="PANTHER" id="PTHR47894">
    <property type="entry name" value="HTH-TYPE TRANSCRIPTIONAL REGULATOR GADX"/>
    <property type="match status" value="1"/>
</dbReference>
<evidence type="ECO:0000256" key="3">
    <source>
        <dbReference type="ARBA" id="ARBA00023163"/>
    </source>
</evidence>
<dbReference type="InterPro" id="IPR011051">
    <property type="entry name" value="RmlC_Cupin_sf"/>
</dbReference>
<name>H8MYV3_CORCM</name>
<organism evidence="5 6">
    <name type="scientific">Corallococcus coralloides (strain ATCC 25202 / DSM 2259 / NBRC 100086 / M2)</name>
    <name type="common">Myxococcus coralloides</name>
    <dbReference type="NCBI Taxonomy" id="1144275"/>
    <lineage>
        <taxon>Bacteria</taxon>
        <taxon>Pseudomonadati</taxon>
        <taxon>Myxococcota</taxon>
        <taxon>Myxococcia</taxon>
        <taxon>Myxococcales</taxon>
        <taxon>Cystobacterineae</taxon>
        <taxon>Myxococcaceae</taxon>
        <taxon>Corallococcus</taxon>
    </lineage>
</organism>
<dbReference type="InterPro" id="IPR018060">
    <property type="entry name" value="HTH_AraC"/>
</dbReference>
<dbReference type="Pfam" id="PF12833">
    <property type="entry name" value="HTH_18"/>
    <property type="match status" value="1"/>
</dbReference>
<dbReference type="InterPro" id="IPR003313">
    <property type="entry name" value="AraC-bd"/>
</dbReference>
<dbReference type="GO" id="GO:0003700">
    <property type="term" value="F:DNA-binding transcription factor activity"/>
    <property type="evidence" value="ECO:0007669"/>
    <property type="project" value="InterPro"/>
</dbReference>
<dbReference type="SMART" id="SM00342">
    <property type="entry name" value="HTH_ARAC"/>
    <property type="match status" value="1"/>
</dbReference>
<dbReference type="InterPro" id="IPR009057">
    <property type="entry name" value="Homeodomain-like_sf"/>
</dbReference>
<protein>
    <submittedName>
        <fullName evidence="5">AraC family transcriptional regulator</fullName>
    </submittedName>
</protein>
<dbReference type="GO" id="GO:0005829">
    <property type="term" value="C:cytosol"/>
    <property type="evidence" value="ECO:0007669"/>
    <property type="project" value="TreeGrafter"/>
</dbReference>
<reference evidence="5 6" key="1">
    <citation type="journal article" date="2012" name="J. Bacteriol.">
        <title>Complete Genome Sequence of the Fruiting Myxobacterium Corallococcus coralloides DSM 2259.</title>
        <authorList>
            <person name="Huntley S."/>
            <person name="Zhang Y."/>
            <person name="Treuner-Lange A."/>
            <person name="Kneip S."/>
            <person name="Sensen C.W."/>
            <person name="Sogaard-Andersen L."/>
        </authorList>
    </citation>
    <scope>NUCLEOTIDE SEQUENCE [LARGE SCALE GENOMIC DNA]</scope>
    <source>
        <strain evidence="6">ATCC 25202 / DSM 2259 / NBRC 100086 / M2</strain>
    </source>
</reference>
<dbReference type="STRING" id="1144275.COCOR_04179"/>
<dbReference type="EMBL" id="CP003389">
    <property type="protein sequence ID" value="AFE10731.1"/>
    <property type="molecule type" value="Genomic_DNA"/>
</dbReference>
<dbReference type="Pfam" id="PF02311">
    <property type="entry name" value="AraC_binding"/>
    <property type="match status" value="1"/>
</dbReference>
<dbReference type="KEGG" id="ccx:COCOR_04179"/>
<dbReference type="AlphaFoldDB" id="H8MYV3"/>
<keyword evidence="6" id="KW-1185">Reference proteome</keyword>
<dbReference type="Proteomes" id="UP000007587">
    <property type="component" value="Chromosome"/>
</dbReference>
<evidence type="ECO:0000256" key="1">
    <source>
        <dbReference type="ARBA" id="ARBA00023015"/>
    </source>
</evidence>
<dbReference type="SUPFAM" id="SSF46689">
    <property type="entry name" value="Homeodomain-like"/>
    <property type="match status" value="1"/>
</dbReference>
<dbReference type="eggNOG" id="COG2207">
    <property type="taxonomic scope" value="Bacteria"/>
</dbReference>
<keyword evidence="2" id="KW-0238">DNA-binding</keyword>
<reference evidence="6" key="2">
    <citation type="submission" date="2012-03" db="EMBL/GenBank/DDBJ databases">
        <title>Genome sequence of the fruiting myxobacterium Corallococcus coralloides DSM 2259.</title>
        <authorList>
            <person name="Huntley S."/>
            <person name="Zhang Y."/>
            <person name="Treuner-Lange A."/>
            <person name="Sensen C.W."/>
            <person name="Sogaard-Andersen L."/>
        </authorList>
    </citation>
    <scope>NUCLEOTIDE SEQUENCE [LARGE SCALE GENOMIC DNA]</scope>
    <source>
        <strain evidence="6">ATCC 25202 / DSM 2259 / NBRC 100086 / M2</strain>
    </source>
</reference>
<keyword evidence="3" id="KW-0804">Transcription</keyword>
<dbReference type="RefSeq" id="WP_014396990.1">
    <property type="nucleotide sequence ID" value="NC_017030.1"/>
</dbReference>
<evidence type="ECO:0000313" key="6">
    <source>
        <dbReference type="Proteomes" id="UP000007587"/>
    </source>
</evidence>
<dbReference type="GO" id="GO:0000976">
    <property type="term" value="F:transcription cis-regulatory region binding"/>
    <property type="evidence" value="ECO:0007669"/>
    <property type="project" value="TreeGrafter"/>
</dbReference>
<feature type="domain" description="HTH araC/xylS-type" evidence="4">
    <location>
        <begin position="171"/>
        <end position="268"/>
    </location>
</feature>
<dbReference type="PROSITE" id="PS01124">
    <property type="entry name" value="HTH_ARAC_FAMILY_2"/>
    <property type="match status" value="1"/>
</dbReference>
<dbReference type="HOGENOM" id="CLU_071578_1_0_7"/>
<evidence type="ECO:0000313" key="5">
    <source>
        <dbReference type="EMBL" id="AFE10731.1"/>
    </source>
</evidence>
<keyword evidence="1" id="KW-0805">Transcription regulation</keyword>
<accession>H8MYV3</accession>
<gene>
    <name evidence="5" type="primary">ybcM</name>
    <name evidence="5" type="ordered locus">COCOR_04179</name>
</gene>